<dbReference type="Pfam" id="PF01119">
    <property type="entry name" value="DNA_mis_repair"/>
    <property type="match status" value="1"/>
</dbReference>
<comment type="subcellular location">
    <subcellularLocation>
        <location evidence="1">Nucleus</location>
    </subcellularLocation>
</comment>
<evidence type="ECO:0000256" key="6">
    <source>
        <dbReference type="SAM" id="MobiDB-lite"/>
    </source>
</evidence>
<dbReference type="Gene3D" id="3.30.230.10">
    <property type="match status" value="1"/>
</dbReference>
<gene>
    <name evidence="8" type="primary">RvY_11263-1</name>
    <name evidence="8" type="synonym">RvY_11263.1</name>
    <name evidence="8" type="ORF">RvY_11263</name>
</gene>
<dbReference type="FunFam" id="3.30.565.10:FF:000079">
    <property type="entry name" value="DNA mismatch repair protein MLH"/>
    <property type="match status" value="1"/>
</dbReference>
<feature type="region of interest" description="Disordered" evidence="6">
    <location>
        <begin position="378"/>
        <end position="406"/>
    </location>
</feature>
<comment type="similarity">
    <text evidence="2">Belongs to the DNA mismatch repair MutL/HexB family.</text>
</comment>
<evidence type="ECO:0000256" key="3">
    <source>
        <dbReference type="ARBA" id="ARBA00022763"/>
    </source>
</evidence>
<evidence type="ECO:0000256" key="1">
    <source>
        <dbReference type="ARBA" id="ARBA00004123"/>
    </source>
</evidence>
<dbReference type="InterPro" id="IPR014762">
    <property type="entry name" value="DNA_mismatch_repair_CS"/>
</dbReference>
<dbReference type="AlphaFoldDB" id="A0A1D1VNA8"/>
<evidence type="ECO:0000313" key="9">
    <source>
        <dbReference type="Proteomes" id="UP000186922"/>
    </source>
</evidence>
<evidence type="ECO:0000259" key="7">
    <source>
        <dbReference type="SMART" id="SM01340"/>
    </source>
</evidence>
<evidence type="ECO:0000313" key="8">
    <source>
        <dbReference type="EMBL" id="GAV00414.1"/>
    </source>
</evidence>
<dbReference type="PANTHER" id="PTHR10073:SF12">
    <property type="entry name" value="DNA MISMATCH REPAIR PROTEIN MLH1"/>
    <property type="match status" value="1"/>
</dbReference>
<dbReference type="SUPFAM" id="SSF55874">
    <property type="entry name" value="ATPase domain of HSP90 chaperone/DNA topoisomerase II/histidine kinase"/>
    <property type="match status" value="1"/>
</dbReference>
<dbReference type="GO" id="GO:0032389">
    <property type="term" value="C:MutLalpha complex"/>
    <property type="evidence" value="ECO:0007669"/>
    <property type="project" value="TreeGrafter"/>
</dbReference>
<dbReference type="Proteomes" id="UP000186922">
    <property type="component" value="Unassembled WGS sequence"/>
</dbReference>
<dbReference type="InterPro" id="IPR036890">
    <property type="entry name" value="HATPase_C_sf"/>
</dbReference>
<dbReference type="InterPro" id="IPR032189">
    <property type="entry name" value="Mlh1_C"/>
</dbReference>
<reference evidence="8 9" key="1">
    <citation type="journal article" date="2016" name="Nat. Commun.">
        <title>Extremotolerant tardigrade genome and improved radiotolerance of human cultured cells by tardigrade-unique protein.</title>
        <authorList>
            <person name="Hashimoto T."/>
            <person name="Horikawa D.D."/>
            <person name="Saito Y."/>
            <person name="Kuwahara H."/>
            <person name="Kozuka-Hata H."/>
            <person name="Shin-I T."/>
            <person name="Minakuchi Y."/>
            <person name="Ohishi K."/>
            <person name="Motoyama A."/>
            <person name="Aizu T."/>
            <person name="Enomoto A."/>
            <person name="Kondo K."/>
            <person name="Tanaka S."/>
            <person name="Hara Y."/>
            <person name="Koshikawa S."/>
            <person name="Sagara H."/>
            <person name="Miura T."/>
            <person name="Yokobori S."/>
            <person name="Miyagawa K."/>
            <person name="Suzuki Y."/>
            <person name="Kubo T."/>
            <person name="Oyama M."/>
            <person name="Kohara Y."/>
            <person name="Fujiyama A."/>
            <person name="Arakawa K."/>
            <person name="Katayama T."/>
            <person name="Toyoda A."/>
            <person name="Kunieda T."/>
        </authorList>
    </citation>
    <scope>NUCLEOTIDE SEQUENCE [LARGE SCALE GENOMIC DNA]</scope>
    <source>
        <strain evidence="8 9">YOKOZUNA-1</strain>
    </source>
</reference>
<keyword evidence="9" id="KW-1185">Reference proteome</keyword>
<keyword evidence="3" id="KW-0227">DNA damage</keyword>
<dbReference type="NCBIfam" id="TIGR00585">
    <property type="entry name" value="mutl"/>
    <property type="match status" value="1"/>
</dbReference>
<name>A0A1D1VNA8_RAMVA</name>
<sequence length="712" mass="80319">MAAVNGTPSFTGKRIHKLDETVVNKIAAGEIIVRPANAVKEMLENSLDAGATEISITVKNGGLGMIQIQDNGCGIKKEDLGIVCERFTTSKIDHFEDLTSLTTFGFRGEALASISYIARVKIIARTADSVCAFQMEYGLGRPLGPEKPCAGNMGTIIMVDDFFYNNPTRRMILNAPSEEYIRIQEVVTKYAMRFAHVGFSLKKHGEHVADIRTPSKSTTLDNCKIFFGNSVARELLSIEGLNEKYQCQVQGYVTNANFSLKKYTFLLFINGRAVDCSKLKKCVELLYAVHLPKHSFPFVYLSLELPPGLIDVNVHPTKAEVRFRFEEEIIAFIYETIEQRILTSQESRTFMVQTSLSRSLSQGSSAVDFDYSMLSQVPTQTDPSHLQPPPTIHAEPKVTSTKKVDPRKFVRTDSRAQTLDSFLRPNVSVDRSNLEAETEVEGEDSRTEVSVAASTLTSRSRKLPRPMSFTSLLRLRQVVEDELDEELRAMIYEHKFVGCANVDIALIQHQTRLYAVDVPKLTEDLFYQIILYDFGNFGQLKLSEPLDLPALMDLAMEFPLTDNVIDDPEEREMISRKAVDTLTGNRNMMAEYFSVVINEEKQLVSLPLLLANYVPLMSYLPVYVARLVTEVDWTEEQACFDSFARITAQFFSFKTDAGTEANKEDTAWKWNVEHVVFPALRTMLLPSKSLRSGRTFVQLADLPNLYRVFERC</sequence>
<dbReference type="PROSITE" id="PS00058">
    <property type="entry name" value="DNA_MISMATCH_REPAIR_1"/>
    <property type="match status" value="1"/>
</dbReference>
<dbReference type="Pfam" id="PF16413">
    <property type="entry name" value="Mlh1_C"/>
    <property type="match status" value="1"/>
</dbReference>
<accession>A0A1D1VNA8</accession>
<dbReference type="GO" id="GO:0016887">
    <property type="term" value="F:ATP hydrolysis activity"/>
    <property type="evidence" value="ECO:0007669"/>
    <property type="project" value="InterPro"/>
</dbReference>
<dbReference type="FunFam" id="3.30.230.10:FF:000014">
    <property type="entry name" value="DNA mismatch repair protein Mlh1"/>
    <property type="match status" value="1"/>
</dbReference>
<dbReference type="InterPro" id="IPR020568">
    <property type="entry name" value="Ribosomal_Su5_D2-typ_SF"/>
</dbReference>
<keyword evidence="4" id="KW-0234">DNA repair</keyword>
<dbReference type="SMART" id="SM01340">
    <property type="entry name" value="DNA_mis_repair"/>
    <property type="match status" value="1"/>
</dbReference>
<dbReference type="InterPro" id="IPR014721">
    <property type="entry name" value="Ribsml_uS5_D2-typ_fold_subgr"/>
</dbReference>
<dbReference type="Gene3D" id="3.30.565.10">
    <property type="entry name" value="Histidine kinase-like ATPase, C-terminal domain"/>
    <property type="match status" value="1"/>
</dbReference>
<dbReference type="InterPro" id="IPR038973">
    <property type="entry name" value="MutL/Mlh/Pms-like"/>
</dbReference>
<organism evidence="8 9">
    <name type="scientific">Ramazzottius varieornatus</name>
    <name type="common">Water bear</name>
    <name type="synonym">Tardigrade</name>
    <dbReference type="NCBI Taxonomy" id="947166"/>
    <lineage>
        <taxon>Eukaryota</taxon>
        <taxon>Metazoa</taxon>
        <taxon>Ecdysozoa</taxon>
        <taxon>Tardigrada</taxon>
        <taxon>Eutardigrada</taxon>
        <taxon>Parachela</taxon>
        <taxon>Hypsibioidea</taxon>
        <taxon>Ramazzottiidae</taxon>
        <taxon>Ramazzottius</taxon>
    </lineage>
</organism>
<dbReference type="InterPro" id="IPR002099">
    <property type="entry name" value="MutL/Mlh/PMS"/>
</dbReference>
<feature type="domain" description="DNA mismatch repair protein S5" evidence="7">
    <location>
        <begin position="223"/>
        <end position="342"/>
    </location>
</feature>
<dbReference type="STRING" id="947166.A0A1D1VNA8"/>
<dbReference type="CDD" id="cd16926">
    <property type="entry name" value="HATPase_MutL-MLH-PMS-like"/>
    <property type="match status" value="1"/>
</dbReference>
<dbReference type="InterPro" id="IPR013507">
    <property type="entry name" value="DNA_mismatch_S5_2-like"/>
</dbReference>
<dbReference type="GO" id="GO:0005524">
    <property type="term" value="F:ATP binding"/>
    <property type="evidence" value="ECO:0007669"/>
    <property type="project" value="InterPro"/>
</dbReference>
<protein>
    <recommendedName>
        <fullName evidence="7">DNA mismatch repair protein S5 domain-containing protein</fullName>
    </recommendedName>
</protein>
<evidence type="ECO:0000256" key="4">
    <source>
        <dbReference type="ARBA" id="ARBA00023204"/>
    </source>
</evidence>
<evidence type="ECO:0000256" key="5">
    <source>
        <dbReference type="ARBA" id="ARBA00023242"/>
    </source>
</evidence>
<dbReference type="SUPFAM" id="SSF54211">
    <property type="entry name" value="Ribosomal protein S5 domain 2-like"/>
    <property type="match status" value="1"/>
</dbReference>
<dbReference type="EMBL" id="BDGG01000006">
    <property type="protein sequence ID" value="GAV00414.1"/>
    <property type="molecule type" value="Genomic_DNA"/>
</dbReference>
<dbReference type="GO" id="GO:0140664">
    <property type="term" value="F:ATP-dependent DNA damage sensor activity"/>
    <property type="evidence" value="ECO:0007669"/>
    <property type="project" value="InterPro"/>
</dbReference>
<evidence type="ECO:0000256" key="2">
    <source>
        <dbReference type="ARBA" id="ARBA00006082"/>
    </source>
</evidence>
<dbReference type="GO" id="GO:0030983">
    <property type="term" value="F:mismatched DNA binding"/>
    <property type="evidence" value="ECO:0007669"/>
    <property type="project" value="InterPro"/>
</dbReference>
<dbReference type="GO" id="GO:0006298">
    <property type="term" value="P:mismatch repair"/>
    <property type="evidence" value="ECO:0007669"/>
    <property type="project" value="InterPro"/>
</dbReference>
<comment type="caution">
    <text evidence="8">The sequence shown here is derived from an EMBL/GenBank/DDBJ whole genome shotgun (WGS) entry which is preliminary data.</text>
</comment>
<keyword evidence="5" id="KW-0539">Nucleus</keyword>
<dbReference type="PANTHER" id="PTHR10073">
    <property type="entry name" value="DNA MISMATCH REPAIR PROTEIN MLH, PMS, MUTL"/>
    <property type="match status" value="1"/>
</dbReference>
<dbReference type="Pfam" id="PF13589">
    <property type="entry name" value="HATPase_c_3"/>
    <property type="match status" value="1"/>
</dbReference>
<proteinExistence type="inferred from homology"/>
<dbReference type="OrthoDB" id="10263226at2759"/>